<dbReference type="RefSeq" id="WP_188549046.1">
    <property type="nucleotide sequence ID" value="NZ_BMFY01000001.1"/>
</dbReference>
<protein>
    <submittedName>
        <fullName evidence="7">Transcriptional regulator ArgP</fullName>
    </submittedName>
</protein>
<dbReference type="SUPFAM" id="SSF53850">
    <property type="entry name" value="Periplasmic binding protein-like II"/>
    <property type="match status" value="1"/>
</dbReference>
<feature type="domain" description="HTH lysR-type" evidence="6">
    <location>
        <begin position="1"/>
        <end position="59"/>
    </location>
</feature>
<evidence type="ECO:0000313" key="8">
    <source>
        <dbReference type="Proteomes" id="UP000616114"/>
    </source>
</evidence>
<dbReference type="InterPro" id="IPR000847">
    <property type="entry name" value="LysR_HTH_N"/>
</dbReference>
<name>A0A8J2XI98_9MICO</name>
<dbReference type="Gene3D" id="1.10.10.10">
    <property type="entry name" value="Winged helix-like DNA-binding domain superfamily/Winged helix DNA-binding domain"/>
    <property type="match status" value="1"/>
</dbReference>
<keyword evidence="8" id="KW-1185">Reference proteome</keyword>
<sequence length="311" mass="33620">MDVDAGQLRTLAAVIDHGTFDAAAAELGISPSAVSQRMKALESEVGAVLLVRSKPLRPTPAGEVVLRMARQFALLSQETETALSQALGTVGRTVISLAANADSLATWLMPALSDAAINSGVLFTVHRVDQAFSARLLQRGEAMAAVTSDPRDIAGCTLTPLGVMRYWPRAHPDFIAEHFADGFTEEAVAWAPMLNFDANDELQYDYLSGIFGRRLRPPAHFLPEARQFHVAVAAGMGWSLVPNQFLNVVADDDGQHPRDLAFEKIPGAAHMDVTLYWHQWNLGGAALDELRASVQAAARHSLLKVPPEPDQ</sequence>
<dbReference type="Gene3D" id="3.40.190.290">
    <property type="match status" value="1"/>
</dbReference>
<evidence type="ECO:0000256" key="2">
    <source>
        <dbReference type="ARBA" id="ARBA00023015"/>
    </source>
</evidence>
<dbReference type="NCBIfam" id="NF002964">
    <property type="entry name" value="PRK03635.1"/>
    <property type="match status" value="1"/>
</dbReference>
<evidence type="ECO:0000256" key="1">
    <source>
        <dbReference type="ARBA" id="ARBA00009437"/>
    </source>
</evidence>
<dbReference type="PANTHER" id="PTHR30579:SF2">
    <property type="entry name" value="HTH-TYPE TRANSCRIPTIONAL REGULATOR ARGP"/>
    <property type="match status" value="1"/>
</dbReference>
<gene>
    <name evidence="7" type="ORF">GCM10011333_01930</name>
</gene>
<evidence type="ECO:0000256" key="4">
    <source>
        <dbReference type="ARBA" id="ARBA00023159"/>
    </source>
</evidence>
<dbReference type="InterPro" id="IPR050176">
    <property type="entry name" value="LTTR"/>
</dbReference>
<reference evidence="7" key="2">
    <citation type="submission" date="2020-09" db="EMBL/GenBank/DDBJ databases">
        <authorList>
            <person name="Sun Q."/>
            <person name="Zhou Y."/>
        </authorList>
    </citation>
    <scope>NUCLEOTIDE SEQUENCE</scope>
    <source>
        <strain evidence="7">CGMCC 1.12785</strain>
    </source>
</reference>
<dbReference type="InterPro" id="IPR036388">
    <property type="entry name" value="WH-like_DNA-bd_sf"/>
</dbReference>
<evidence type="ECO:0000259" key="6">
    <source>
        <dbReference type="PROSITE" id="PS50931"/>
    </source>
</evidence>
<dbReference type="InterPro" id="IPR036390">
    <property type="entry name" value="WH_DNA-bd_sf"/>
</dbReference>
<proteinExistence type="inferred from homology"/>
<dbReference type="EMBL" id="BMFY01000001">
    <property type="protein sequence ID" value="GGA02915.1"/>
    <property type="molecule type" value="Genomic_DNA"/>
</dbReference>
<dbReference type="Proteomes" id="UP000616114">
    <property type="component" value="Unassembled WGS sequence"/>
</dbReference>
<keyword evidence="4" id="KW-0010">Activator</keyword>
<dbReference type="AlphaFoldDB" id="A0A8J2XI98"/>
<keyword evidence="5" id="KW-0804">Transcription</keyword>
<dbReference type="PANTHER" id="PTHR30579">
    <property type="entry name" value="TRANSCRIPTIONAL REGULATOR"/>
    <property type="match status" value="1"/>
</dbReference>
<reference evidence="7" key="1">
    <citation type="journal article" date="2014" name="Int. J. Syst. Evol. Microbiol.">
        <title>Complete genome sequence of Corynebacterium casei LMG S-19264T (=DSM 44701T), isolated from a smear-ripened cheese.</title>
        <authorList>
            <consortium name="US DOE Joint Genome Institute (JGI-PGF)"/>
            <person name="Walter F."/>
            <person name="Albersmeier A."/>
            <person name="Kalinowski J."/>
            <person name="Ruckert C."/>
        </authorList>
    </citation>
    <scope>NUCLEOTIDE SEQUENCE</scope>
    <source>
        <strain evidence="7">CGMCC 1.12785</strain>
    </source>
</reference>
<evidence type="ECO:0000313" key="7">
    <source>
        <dbReference type="EMBL" id="GGA02915.1"/>
    </source>
</evidence>
<accession>A0A8J2XI98</accession>
<keyword evidence="2" id="KW-0805">Transcription regulation</keyword>
<comment type="caution">
    <text evidence="7">The sequence shown here is derived from an EMBL/GenBank/DDBJ whole genome shotgun (WGS) entry which is preliminary data.</text>
</comment>
<dbReference type="GO" id="GO:0003677">
    <property type="term" value="F:DNA binding"/>
    <property type="evidence" value="ECO:0007669"/>
    <property type="project" value="UniProtKB-KW"/>
</dbReference>
<organism evidence="7 8">
    <name type="scientific">Sediminivirga luteola</name>
    <dbReference type="NCBI Taxonomy" id="1774748"/>
    <lineage>
        <taxon>Bacteria</taxon>
        <taxon>Bacillati</taxon>
        <taxon>Actinomycetota</taxon>
        <taxon>Actinomycetes</taxon>
        <taxon>Micrococcales</taxon>
        <taxon>Brevibacteriaceae</taxon>
        <taxon>Sediminivirga</taxon>
    </lineage>
</organism>
<dbReference type="Pfam" id="PF00126">
    <property type="entry name" value="HTH_1"/>
    <property type="match status" value="1"/>
</dbReference>
<evidence type="ECO:0000256" key="5">
    <source>
        <dbReference type="ARBA" id="ARBA00023163"/>
    </source>
</evidence>
<dbReference type="NCBIfam" id="TIGR03298">
    <property type="entry name" value="argP"/>
    <property type="match status" value="1"/>
</dbReference>
<comment type="similarity">
    <text evidence="1">Belongs to the LysR transcriptional regulatory family.</text>
</comment>
<dbReference type="GO" id="GO:0003700">
    <property type="term" value="F:DNA-binding transcription factor activity"/>
    <property type="evidence" value="ECO:0007669"/>
    <property type="project" value="InterPro"/>
</dbReference>
<dbReference type="InterPro" id="IPR017685">
    <property type="entry name" value="ArgP"/>
</dbReference>
<dbReference type="PROSITE" id="PS50931">
    <property type="entry name" value="HTH_LYSR"/>
    <property type="match status" value="1"/>
</dbReference>
<keyword evidence="3" id="KW-0238">DNA-binding</keyword>
<evidence type="ECO:0000256" key="3">
    <source>
        <dbReference type="ARBA" id="ARBA00023125"/>
    </source>
</evidence>
<dbReference type="SUPFAM" id="SSF46785">
    <property type="entry name" value="Winged helix' DNA-binding domain"/>
    <property type="match status" value="1"/>
</dbReference>